<keyword evidence="1 2" id="KW-0728">SH3 domain</keyword>
<accession>A0A267DI62</accession>
<dbReference type="GO" id="GO:0005886">
    <property type="term" value="C:plasma membrane"/>
    <property type="evidence" value="ECO:0007669"/>
    <property type="project" value="TreeGrafter"/>
</dbReference>
<dbReference type="Gene3D" id="2.30.30.40">
    <property type="entry name" value="SH3 Domains"/>
    <property type="match status" value="1"/>
</dbReference>
<dbReference type="PROSITE" id="PS50002">
    <property type="entry name" value="SH3"/>
    <property type="match status" value="1"/>
</dbReference>
<dbReference type="OrthoDB" id="26539at2759"/>
<evidence type="ECO:0000256" key="3">
    <source>
        <dbReference type="SAM" id="MobiDB-lite"/>
    </source>
</evidence>
<evidence type="ECO:0000256" key="1">
    <source>
        <dbReference type="ARBA" id="ARBA00022443"/>
    </source>
</evidence>
<dbReference type="PANTHER" id="PTHR12287:SF23">
    <property type="entry name" value="AROUSER, ISOFORM A-RELATED"/>
    <property type="match status" value="1"/>
</dbReference>
<keyword evidence="6" id="KW-1185">Reference proteome</keyword>
<dbReference type="STRING" id="282301.A0A267DI62"/>
<dbReference type="SMART" id="SM00326">
    <property type="entry name" value="SH3"/>
    <property type="match status" value="1"/>
</dbReference>
<dbReference type="Proteomes" id="UP000215902">
    <property type="component" value="Unassembled WGS sequence"/>
</dbReference>
<dbReference type="GO" id="GO:0035023">
    <property type="term" value="P:regulation of Rho protein signal transduction"/>
    <property type="evidence" value="ECO:0007669"/>
    <property type="project" value="TreeGrafter"/>
</dbReference>
<dbReference type="InterPro" id="IPR001452">
    <property type="entry name" value="SH3_domain"/>
</dbReference>
<dbReference type="EMBL" id="NIVC01004200">
    <property type="protein sequence ID" value="PAA48229.1"/>
    <property type="molecule type" value="Genomic_DNA"/>
</dbReference>
<dbReference type="Pfam" id="PF00018">
    <property type="entry name" value="SH3_1"/>
    <property type="match status" value="1"/>
</dbReference>
<sequence length="91" mass="9605">MATAVASAGPAAGAASGAADASSSIVVARYAYKAVDESELTVKKSERLLLLDDSQHWWRVQNASGHEGYVPSNYMKRAKQGLFSSLKSSLS</sequence>
<dbReference type="PRINTS" id="PR00452">
    <property type="entry name" value="SH3DOMAIN"/>
</dbReference>
<evidence type="ECO:0000313" key="6">
    <source>
        <dbReference type="Proteomes" id="UP000215902"/>
    </source>
</evidence>
<dbReference type="SUPFAM" id="SSF50044">
    <property type="entry name" value="SH3-domain"/>
    <property type="match status" value="1"/>
</dbReference>
<evidence type="ECO:0000259" key="4">
    <source>
        <dbReference type="PROSITE" id="PS50002"/>
    </source>
</evidence>
<reference evidence="5 6" key="1">
    <citation type="submission" date="2017-06" db="EMBL/GenBank/DDBJ databases">
        <title>A platform for efficient transgenesis in Macrostomum lignano, a flatworm model organism for stem cell research.</title>
        <authorList>
            <person name="Berezikov E."/>
        </authorList>
    </citation>
    <scope>NUCLEOTIDE SEQUENCE [LARGE SCALE GENOMIC DNA]</scope>
    <source>
        <strain evidence="5">DV1</strain>
        <tissue evidence="5">Whole organism</tissue>
    </source>
</reference>
<dbReference type="GO" id="GO:0003779">
    <property type="term" value="F:actin binding"/>
    <property type="evidence" value="ECO:0007669"/>
    <property type="project" value="TreeGrafter"/>
</dbReference>
<protein>
    <recommendedName>
        <fullName evidence="4">SH3 domain-containing protein</fullName>
    </recommendedName>
</protein>
<comment type="caution">
    <text evidence="5">The sequence shown here is derived from an EMBL/GenBank/DDBJ whole genome shotgun (WGS) entry which is preliminary data.</text>
</comment>
<feature type="region of interest" description="Disordered" evidence="3">
    <location>
        <begin position="1"/>
        <end position="22"/>
    </location>
</feature>
<organism evidence="5 6">
    <name type="scientific">Macrostomum lignano</name>
    <dbReference type="NCBI Taxonomy" id="282301"/>
    <lineage>
        <taxon>Eukaryota</taxon>
        <taxon>Metazoa</taxon>
        <taxon>Spiralia</taxon>
        <taxon>Lophotrochozoa</taxon>
        <taxon>Platyhelminthes</taxon>
        <taxon>Rhabditophora</taxon>
        <taxon>Macrostomorpha</taxon>
        <taxon>Macrostomida</taxon>
        <taxon>Macrostomidae</taxon>
        <taxon>Macrostomum</taxon>
    </lineage>
</organism>
<feature type="non-terminal residue" evidence="5">
    <location>
        <position position="91"/>
    </location>
</feature>
<dbReference type="AlphaFoldDB" id="A0A267DI62"/>
<proteinExistence type="predicted"/>
<evidence type="ECO:0000313" key="5">
    <source>
        <dbReference type="EMBL" id="PAA48229.1"/>
    </source>
</evidence>
<evidence type="ECO:0000256" key="2">
    <source>
        <dbReference type="PROSITE-ProRule" id="PRU00192"/>
    </source>
</evidence>
<dbReference type="InterPro" id="IPR036028">
    <property type="entry name" value="SH3-like_dom_sf"/>
</dbReference>
<dbReference type="PANTHER" id="PTHR12287">
    <property type="entry name" value="EPIDERMAL GROWTH FACTOR RECEPTOR KINASE SUBSTRATE EPS8-RELATED PROTEIN"/>
    <property type="match status" value="1"/>
</dbReference>
<feature type="domain" description="SH3" evidence="4">
    <location>
        <begin position="21"/>
        <end position="80"/>
    </location>
</feature>
<gene>
    <name evidence="5" type="ORF">BOX15_Mlig012501g3</name>
</gene>
<dbReference type="GO" id="GO:0007266">
    <property type="term" value="P:Rho protein signal transduction"/>
    <property type="evidence" value="ECO:0007669"/>
    <property type="project" value="TreeGrafter"/>
</dbReference>
<dbReference type="InterPro" id="IPR039801">
    <property type="entry name" value="EPS8-like"/>
</dbReference>
<name>A0A267DI62_9PLAT</name>